<dbReference type="Gene3D" id="2.40.260.10">
    <property type="entry name" value="Sortase"/>
    <property type="match status" value="1"/>
</dbReference>
<sequence>MRHIKEIMIVAVCLMVLSFCVCTGFGIYFMYREGVQEYEDLRTYVKETDEDGHTEGTDGSDGKQTVVDFRALKKINPDIVAWIRIPDTSIDYPVVQGNDDSYYLTHTFKKAEHVAGAIFLDSDNNADFSDDKNIIYGHNMKDGSMFRGLRNFLDDEFLKEHHILYLYLPDEGVWIFVIVKCEYTAADGDAFLLGTQEEVPTLLLSTCGTDASKRLAVWCERQEEKGGQIGYSDEEAEVQEAGDDLAFLDGEFVENETHDFI</sequence>
<dbReference type="RefSeq" id="WP_055066309.1">
    <property type="nucleotide sequence ID" value="NZ_CYZD01000011.1"/>
</dbReference>
<feature type="active site" description="Acyl-thioester intermediate" evidence="2">
    <location>
        <position position="207"/>
    </location>
</feature>
<dbReference type="EMBL" id="CYZD01000011">
    <property type="protein sequence ID" value="CUO44628.1"/>
    <property type="molecule type" value="Genomic_DNA"/>
</dbReference>
<dbReference type="InterPro" id="IPR023365">
    <property type="entry name" value="Sortase_dom-sf"/>
</dbReference>
<dbReference type="Proteomes" id="UP000095409">
    <property type="component" value="Unassembled WGS sequence"/>
</dbReference>
<dbReference type="InterPro" id="IPR009835">
    <property type="entry name" value="SrtB"/>
</dbReference>
<gene>
    <name evidence="4" type="ORF">ERS852394_02212</name>
</gene>
<evidence type="ECO:0000256" key="2">
    <source>
        <dbReference type="PIRSR" id="PIRSR605754-1"/>
    </source>
</evidence>
<dbReference type="InterPro" id="IPR005754">
    <property type="entry name" value="Sortase"/>
</dbReference>
<proteinExistence type="predicted"/>
<dbReference type="GO" id="GO:0016787">
    <property type="term" value="F:hydrolase activity"/>
    <property type="evidence" value="ECO:0007669"/>
    <property type="project" value="UniProtKB-KW"/>
</dbReference>
<dbReference type="AlphaFoldDB" id="A0A174F6V2"/>
<feature type="transmembrane region" description="Helical" evidence="3">
    <location>
        <begin position="7"/>
        <end position="31"/>
    </location>
</feature>
<dbReference type="Pfam" id="PF04203">
    <property type="entry name" value="Sortase"/>
    <property type="match status" value="1"/>
</dbReference>
<keyword evidence="3" id="KW-1133">Transmembrane helix</keyword>
<keyword evidence="3" id="KW-0812">Transmembrane</keyword>
<dbReference type="SUPFAM" id="SSF63817">
    <property type="entry name" value="Sortase"/>
    <property type="match status" value="1"/>
</dbReference>
<evidence type="ECO:0000256" key="1">
    <source>
        <dbReference type="ARBA" id="ARBA00022801"/>
    </source>
</evidence>
<dbReference type="NCBIfam" id="TIGR03064">
    <property type="entry name" value="sortase_srtB"/>
    <property type="match status" value="1"/>
</dbReference>
<protein>
    <submittedName>
        <fullName evidence="4">Sortase, SrtB family</fullName>
    </submittedName>
</protein>
<feature type="active site" description="Proton donor/acceptor" evidence="2">
    <location>
        <position position="138"/>
    </location>
</feature>
<evidence type="ECO:0000313" key="5">
    <source>
        <dbReference type="Proteomes" id="UP000095409"/>
    </source>
</evidence>
<dbReference type="CDD" id="cd05826">
    <property type="entry name" value="Sortase_B"/>
    <property type="match status" value="1"/>
</dbReference>
<evidence type="ECO:0000313" key="4">
    <source>
        <dbReference type="EMBL" id="CUO44628.1"/>
    </source>
</evidence>
<keyword evidence="1" id="KW-0378">Hydrolase</keyword>
<accession>A0A174F6V2</accession>
<name>A0A174F6V2_9FIRM</name>
<evidence type="ECO:0000256" key="3">
    <source>
        <dbReference type="SAM" id="Phobius"/>
    </source>
</evidence>
<keyword evidence="3" id="KW-0472">Membrane</keyword>
<organism evidence="4 5">
    <name type="scientific">Blautia obeum</name>
    <dbReference type="NCBI Taxonomy" id="40520"/>
    <lineage>
        <taxon>Bacteria</taxon>
        <taxon>Bacillati</taxon>
        <taxon>Bacillota</taxon>
        <taxon>Clostridia</taxon>
        <taxon>Lachnospirales</taxon>
        <taxon>Lachnospiraceae</taxon>
        <taxon>Blautia</taxon>
    </lineage>
</organism>
<reference evidence="4 5" key="1">
    <citation type="submission" date="2015-09" db="EMBL/GenBank/DDBJ databases">
        <authorList>
            <consortium name="Pathogen Informatics"/>
        </authorList>
    </citation>
    <scope>NUCLEOTIDE SEQUENCE [LARGE SCALE GENOMIC DNA]</scope>
    <source>
        <strain evidence="4 5">2789STDY5608837</strain>
    </source>
</reference>